<accession>A0ABM8I747</accession>
<gene>
    <name evidence="1" type="ORF">Lac1_11860</name>
</gene>
<dbReference type="EMBL" id="AP027742">
    <property type="protein sequence ID" value="BDZ77003.1"/>
    <property type="molecule type" value="Genomic_DNA"/>
</dbReference>
<evidence type="ECO:0000313" key="1">
    <source>
        <dbReference type="EMBL" id="BDZ77003.1"/>
    </source>
</evidence>
<reference evidence="2" key="1">
    <citation type="journal article" date="2023" name="Int. J. Syst. Evol. Microbiol.">
        <title>Claveliimonas bilis gen. nov., sp. nov., deoxycholic acid-producing bacteria isolated from human faeces, and reclassification of Sellimonas monacensis Zenner et al. 2021 as Claveliimonas monacensis comb. nov.</title>
        <authorList>
            <person name="Hisatomi A."/>
            <person name="Kastawa N.W.E.P.G."/>
            <person name="Song I."/>
            <person name="Ohkuma M."/>
            <person name="Fukiya S."/>
            <person name="Sakamoto M."/>
        </authorList>
    </citation>
    <scope>NUCLEOTIDE SEQUENCE [LARGE SCALE GENOMIC DNA]</scope>
    <source>
        <strain evidence="2">12BBH14</strain>
    </source>
</reference>
<dbReference type="SUPFAM" id="SSF56784">
    <property type="entry name" value="HAD-like"/>
    <property type="match status" value="1"/>
</dbReference>
<protein>
    <submittedName>
        <fullName evidence="1">Uncharacterized protein</fullName>
    </submittedName>
</protein>
<dbReference type="NCBIfam" id="TIGR01549">
    <property type="entry name" value="HAD-SF-IA-v1"/>
    <property type="match status" value="1"/>
</dbReference>
<organism evidence="1 2">
    <name type="scientific">Claveliimonas bilis</name>
    <dbReference type="NCBI Taxonomy" id="3028070"/>
    <lineage>
        <taxon>Bacteria</taxon>
        <taxon>Bacillati</taxon>
        <taxon>Bacillota</taxon>
        <taxon>Clostridia</taxon>
        <taxon>Lachnospirales</taxon>
        <taxon>Lachnospiraceae</taxon>
        <taxon>Claveliimonas</taxon>
    </lineage>
</organism>
<name>A0ABM8I747_9FIRM</name>
<dbReference type="InterPro" id="IPR006439">
    <property type="entry name" value="HAD-SF_hydro_IA"/>
</dbReference>
<dbReference type="Gene3D" id="3.40.50.1000">
    <property type="entry name" value="HAD superfamily/HAD-like"/>
    <property type="match status" value="1"/>
</dbReference>
<dbReference type="Proteomes" id="UP001305815">
    <property type="component" value="Chromosome"/>
</dbReference>
<proteinExistence type="predicted"/>
<keyword evidence="2" id="KW-1185">Reference proteome</keyword>
<dbReference type="RefSeq" id="WP_316266633.1">
    <property type="nucleotide sequence ID" value="NZ_AP027742.1"/>
</dbReference>
<dbReference type="InterPro" id="IPR023214">
    <property type="entry name" value="HAD_sf"/>
</dbReference>
<dbReference type="Gene3D" id="1.10.150.400">
    <property type="match status" value="1"/>
</dbReference>
<dbReference type="InterPro" id="IPR036412">
    <property type="entry name" value="HAD-like_sf"/>
</dbReference>
<sequence length="674" mass="77909">MKSAGRIWLYQLLVNRVPGIRKRYHEMRKTYGGKKGQLLSWCALLFWNIRYYVLGGRDDSGFSGKTYEKKKLKLQESACPGRMDQRALKQKMMAADVISFDVFDTLLVRPFSEPADLFYLVGMHFSCPDFRLLRVEAERKARQRKKKCGEEAEVTLAEIWDLLEKMTGIPAEEGIDKEKDMERKYCFANPYFAGVPQKLQEAGKTVIAVSDMYLEQEFLESLLLEKGFGGLDACFVSSRWGVTKAEGTMYGKVEAELAGQKNFLHIGDDRYSDIAMAKRAGWDTFWYPNIQMQGRRYRPWDMSVITGSMYGGMVNIRLHNGSRIYSPFYEYGYVYGGILALGYCQFIHDFVRRKEISQIWFLARDGEILKKIYDCLYPGEETVYVLWSRGAAARILSSAWKEDFFERFLFQKTGQGYSMAEIFKAMELEHMLLEVCKDLGCRADTRLDLPLAKRCRFCLKRRWQQVETAYREEKEAAREYLTSLAGNHSRIAVVDIGWAGSGALGISHLLREEFGLSCKVYGLLAGTNTCHNPRPDTSESFFFDGMIASYLFSQTKNRDLWKFHDLNRKHNLYMELLFTSDSPTLKGFCLDENGKVGFRYGKKEAHGKQIRQIQRGILDFTADYRKYFPEFVTGERGIIKGRDAYAPLLPFLQDKKVRKALERLFDWDTSADTQ</sequence>
<evidence type="ECO:0000313" key="2">
    <source>
        <dbReference type="Proteomes" id="UP001305815"/>
    </source>
</evidence>